<evidence type="ECO:0000313" key="2">
    <source>
        <dbReference type="EMBL" id="KAL1245394.1"/>
    </source>
</evidence>
<dbReference type="Proteomes" id="UP001558632">
    <property type="component" value="Unassembled WGS sequence"/>
</dbReference>
<organism evidence="2 3">
    <name type="scientific">Trichinella spiralis</name>
    <name type="common">Trichina worm</name>
    <dbReference type="NCBI Taxonomy" id="6334"/>
    <lineage>
        <taxon>Eukaryota</taxon>
        <taxon>Metazoa</taxon>
        <taxon>Ecdysozoa</taxon>
        <taxon>Nematoda</taxon>
        <taxon>Enoplea</taxon>
        <taxon>Dorylaimia</taxon>
        <taxon>Trichinellida</taxon>
        <taxon>Trichinellidae</taxon>
        <taxon>Trichinella</taxon>
    </lineage>
</organism>
<dbReference type="PROSITE" id="PS50835">
    <property type="entry name" value="IG_LIKE"/>
    <property type="match status" value="1"/>
</dbReference>
<name>A0ABR3L0R6_TRISP</name>
<proteinExistence type="predicted"/>
<accession>A0ABR3L0R6</accession>
<feature type="domain" description="Ig-like" evidence="1">
    <location>
        <begin position="1"/>
        <end position="55"/>
    </location>
</feature>
<dbReference type="InterPro" id="IPR007110">
    <property type="entry name" value="Ig-like_dom"/>
</dbReference>
<evidence type="ECO:0000259" key="1">
    <source>
        <dbReference type="PROSITE" id="PS50835"/>
    </source>
</evidence>
<keyword evidence="3" id="KW-1185">Reference proteome</keyword>
<dbReference type="SUPFAM" id="SSF48726">
    <property type="entry name" value="Immunoglobulin"/>
    <property type="match status" value="1"/>
</dbReference>
<sequence>MIWWTRIDGNLTERHEEQIAGILVIVDFQPQDVGIYECQSYDMNINEKSSSSQIKLYEARREPSINLLRVDGPEIRVLSIGDTLNLKCQETLKLEIM</sequence>
<dbReference type="InterPro" id="IPR036179">
    <property type="entry name" value="Ig-like_dom_sf"/>
</dbReference>
<dbReference type="EMBL" id="JBEUSY010000097">
    <property type="protein sequence ID" value="KAL1245394.1"/>
    <property type="molecule type" value="Genomic_DNA"/>
</dbReference>
<evidence type="ECO:0000313" key="3">
    <source>
        <dbReference type="Proteomes" id="UP001558632"/>
    </source>
</evidence>
<gene>
    <name evidence="2" type="ORF">TSPI_10923</name>
</gene>
<protein>
    <submittedName>
        <fullName evidence="2">Basement membrane proteoglycan</fullName>
    </submittedName>
</protein>
<reference evidence="2 3" key="1">
    <citation type="submission" date="2024-07" db="EMBL/GenBank/DDBJ databases">
        <title>Enhanced genomic and transcriptomic resources for Trichinella pseudospiralis and T. spiralis underpin the discovery of pronounced molecular differences between stages and species.</title>
        <authorList>
            <person name="Pasi K.K."/>
            <person name="La Rosa G."/>
            <person name="Gomez-Morales M.A."/>
            <person name="Tosini F."/>
            <person name="Sumanam S."/>
            <person name="Young N.D."/>
            <person name="Chang B.C."/>
            <person name="Robin G.B."/>
        </authorList>
    </citation>
    <scope>NUCLEOTIDE SEQUENCE [LARGE SCALE GENOMIC DNA]</scope>
    <source>
        <strain evidence="2">ISS534</strain>
    </source>
</reference>
<comment type="caution">
    <text evidence="2">The sequence shown here is derived from an EMBL/GenBank/DDBJ whole genome shotgun (WGS) entry which is preliminary data.</text>
</comment>